<dbReference type="GO" id="GO:0016887">
    <property type="term" value="F:ATP hydrolysis activity"/>
    <property type="evidence" value="ECO:0007669"/>
    <property type="project" value="RHEA"/>
</dbReference>
<evidence type="ECO:0000256" key="11">
    <source>
        <dbReference type="PROSITE-ProRule" id="PRU00560"/>
    </source>
</evidence>
<proteinExistence type="inferred from homology"/>
<dbReference type="EC" id="5.6.2.4" evidence="9"/>
<comment type="catalytic activity">
    <reaction evidence="8">
        <text>Couples ATP hydrolysis with the unwinding of duplex DNA by translocating in the 3'-5' direction.</text>
        <dbReference type="EC" id="5.6.2.4"/>
    </reaction>
</comment>
<keyword evidence="5 11" id="KW-0067">ATP-binding</keyword>
<evidence type="ECO:0000256" key="10">
    <source>
        <dbReference type="ARBA" id="ARBA00048988"/>
    </source>
</evidence>
<comment type="caution">
    <text evidence="13">The sequence shown here is derived from an EMBL/GenBank/DDBJ whole genome shotgun (WGS) entry which is preliminary data.</text>
</comment>
<evidence type="ECO:0000256" key="3">
    <source>
        <dbReference type="ARBA" id="ARBA00022801"/>
    </source>
</evidence>
<comment type="similarity">
    <text evidence="1">Belongs to the helicase family. UvrD subfamily.</text>
</comment>
<dbReference type="Proteomes" id="UP000234849">
    <property type="component" value="Unassembled WGS sequence"/>
</dbReference>
<dbReference type="GO" id="GO:0043138">
    <property type="term" value="F:3'-5' DNA helicase activity"/>
    <property type="evidence" value="ECO:0007669"/>
    <property type="project" value="UniProtKB-EC"/>
</dbReference>
<dbReference type="InterPro" id="IPR014016">
    <property type="entry name" value="UvrD-like_ATP-bd"/>
</dbReference>
<evidence type="ECO:0000256" key="4">
    <source>
        <dbReference type="ARBA" id="ARBA00022806"/>
    </source>
</evidence>
<dbReference type="SUPFAM" id="SSF52540">
    <property type="entry name" value="P-loop containing nucleoside triphosphate hydrolases"/>
    <property type="match status" value="1"/>
</dbReference>
<dbReference type="InterPro" id="IPR013986">
    <property type="entry name" value="DExx_box_DNA_helicase_dom_sf"/>
</dbReference>
<accession>A0A2N5NFB5</accession>
<evidence type="ECO:0000256" key="9">
    <source>
        <dbReference type="ARBA" id="ARBA00034808"/>
    </source>
</evidence>
<dbReference type="InterPro" id="IPR014017">
    <property type="entry name" value="DNA_helicase_UvrD-like_C"/>
</dbReference>
<sequence>MQIEDIIEAKHAGDVEQLRFVFSDDKKIIVTAPAGCGKTTAMVSKIAWELSSGHILSNKKVLAMTFSVNAAMKIKDALKTLLPNLVENVQQYISKVDVANYHNFAMRILFKHGYSLNPEFVHLSEFKIVDESSHYIDSFITSADSDKLKKVDEAVKISDKERLIAGLDDYWEILNKKLISNHTITYNGILISAIKLLRKNQISSFYKKYYQMIIIDEFQDTNLLGYLLIKKLIGDNVVIFLGDDVQKIYGFLGAVDGIFNMIRDSYSAIEIKFCNNYRFKENAQMKALDLFIRDCVENFRPSHLKSTIHLKHLANDTEEDKFIVRGIERIISNRDSKVAVLVRAGWQGDSIAEILNKKGILYFNALFRETDPEYISFYNVALEEFHNVALGKVVQRDLKKCLLAIKRRQHEIYQQDAKKYIFESMYKLLEILFAESKKVEGTSKDKYEYIDFTLENKGLKHMMEFIDEQIVLTTIHAAKGLEWEYVIIPKLNGFAFPNSYMCNSCQDTGSCNRGFDYCEFTYRQTMESKFKEEMSIFYVAITRAKKDVFFTVNTGVNKWNYVKTISCLLNLEGLTSEDYEWENVI</sequence>
<keyword evidence="3 11" id="KW-0378">Hydrolase</keyword>
<keyword evidence="7" id="KW-0413">Isomerase</keyword>
<evidence type="ECO:0000256" key="7">
    <source>
        <dbReference type="ARBA" id="ARBA00023235"/>
    </source>
</evidence>
<keyword evidence="6" id="KW-0238">DNA-binding</keyword>
<dbReference type="Pfam" id="PF13361">
    <property type="entry name" value="UvrD_C"/>
    <property type="match status" value="1"/>
</dbReference>
<dbReference type="PANTHER" id="PTHR11070:SF2">
    <property type="entry name" value="ATP-DEPENDENT DNA HELICASE SRS2"/>
    <property type="match status" value="1"/>
</dbReference>
<comment type="catalytic activity">
    <reaction evidence="10">
        <text>ATP + H2O = ADP + phosphate + H(+)</text>
        <dbReference type="Rhea" id="RHEA:13065"/>
        <dbReference type="ChEBI" id="CHEBI:15377"/>
        <dbReference type="ChEBI" id="CHEBI:15378"/>
        <dbReference type="ChEBI" id="CHEBI:30616"/>
        <dbReference type="ChEBI" id="CHEBI:43474"/>
        <dbReference type="ChEBI" id="CHEBI:456216"/>
        <dbReference type="EC" id="5.6.2.4"/>
    </reaction>
</comment>
<evidence type="ECO:0000313" key="13">
    <source>
        <dbReference type="EMBL" id="PLT53136.1"/>
    </source>
</evidence>
<feature type="binding site" evidence="11">
    <location>
        <begin position="32"/>
        <end position="39"/>
    </location>
    <ligand>
        <name>ATP</name>
        <dbReference type="ChEBI" id="CHEBI:30616"/>
    </ligand>
</feature>
<dbReference type="PROSITE" id="PS51198">
    <property type="entry name" value="UVRD_HELICASE_ATP_BIND"/>
    <property type="match status" value="1"/>
</dbReference>
<keyword evidence="4 11" id="KW-0347">Helicase</keyword>
<dbReference type="PANTHER" id="PTHR11070">
    <property type="entry name" value="UVRD / RECB / PCRA DNA HELICASE FAMILY MEMBER"/>
    <property type="match status" value="1"/>
</dbReference>
<evidence type="ECO:0000256" key="8">
    <source>
        <dbReference type="ARBA" id="ARBA00034617"/>
    </source>
</evidence>
<organism evidence="13 14">
    <name type="scientific">Mediterraneibacter gnavus</name>
    <name type="common">Ruminococcus gnavus</name>
    <dbReference type="NCBI Taxonomy" id="33038"/>
    <lineage>
        <taxon>Bacteria</taxon>
        <taxon>Bacillati</taxon>
        <taxon>Bacillota</taxon>
        <taxon>Clostridia</taxon>
        <taxon>Lachnospirales</taxon>
        <taxon>Lachnospiraceae</taxon>
        <taxon>Mediterraneibacter</taxon>
    </lineage>
</organism>
<dbReference type="InterPro" id="IPR000212">
    <property type="entry name" value="DNA_helicase_UvrD/REP"/>
</dbReference>
<dbReference type="GO" id="GO:0000725">
    <property type="term" value="P:recombinational repair"/>
    <property type="evidence" value="ECO:0007669"/>
    <property type="project" value="TreeGrafter"/>
</dbReference>
<evidence type="ECO:0000259" key="12">
    <source>
        <dbReference type="PROSITE" id="PS51198"/>
    </source>
</evidence>
<protein>
    <recommendedName>
        <fullName evidence="9">DNA 3'-5' helicase</fullName>
        <ecNumber evidence="9">5.6.2.4</ecNumber>
    </recommendedName>
</protein>
<dbReference type="Gene3D" id="3.40.50.300">
    <property type="entry name" value="P-loop containing nucleotide triphosphate hydrolases"/>
    <property type="match status" value="3"/>
</dbReference>
<name>A0A2N5NFB5_MEDGN</name>
<evidence type="ECO:0000256" key="2">
    <source>
        <dbReference type="ARBA" id="ARBA00022741"/>
    </source>
</evidence>
<keyword evidence="2 11" id="KW-0547">Nucleotide-binding</keyword>
<gene>
    <name evidence="13" type="ORF">CDL18_12780</name>
</gene>
<dbReference type="AlphaFoldDB" id="A0A2N5NFB5"/>
<evidence type="ECO:0000256" key="6">
    <source>
        <dbReference type="ARBA" id="ARBA00023125"/>
    </source>
</evidence>
<dbReference type="EMBL" id="NIHM01000021">
    <property type="protein sequence ID" value="PLT53136.1"/>
    <property type="molecule type" value="Genomic_DNA"/>
</dbReference>
<dbReference type="GO" id="GO:0005524">
    <property type="term" value="F:ATP binding"/>
    <property type="evidence" value="ECO:0007669"/>
    <property type="project" value="UniProtKB-UniRule"/>
</dbReference>
<evidence type="ECO:0000256" key="5">
    <source>
        <dbReference type="ARBA" id="ARBA00022840"/>
    </source>
</evidence>
<feature type="domain" description="UvrD-like helicase ATP-binding" evidence="12">
    <location>
        <begin position="11"/>
        <end position="280"/>
    </location>
</feature>
<dbReference type="Pfam" id="PF00580">
    <property type="entry name" value="UvrD-helicase"/>
    <property type="match status" value="1"/>
</dbReference>
<reference evidence="13 14" key="1">
    <citation type="journal article" date="2017" name="Genome Med.">
        <title>A novel Ruminococcus gnavus clade enriched in inflammatory bowel disease patients.</title>
        <authorList>
            <person name="Hall A.B."/>
            <person name="Yassour M."/>
            <person name="Sauk J."/>
            <person name="Garner A."/>
            <person name="Jiang X."/>
            <person name="Arthur T."/>
            <person name="Lagoudas G.K."/>
            <person name="Vatanen T."/>
            <person name="Fornelos N."/>
            <person name="Wilson R."/>
            <person name="Bertha M."/>
            <person name="Cohen M."/>
            <person name="Garber J."/>
            <person name="Khalili H."/>
            <person name="Gevers D."/>
            <person name="Ananthakrishnan A.N."/>
            <person name="Kugathasan S."/>
            <person name="Lander E.S."/>
            <person name="Blainey P."/>
            <person name="Vlamakis H."/>
            <person name="Xavier R.J."/>
            <person name="Huttenhower C."/>
        </authorList>
    </citation>
    <scope>NUCLEOTIDE SEQUENCE [LARGE SCALE GENOMIC DNA]</scope>
    <source>
        <strain evidence="13 14">RJX1118</strain>
    </source>
</reference>
<dbReference type="Gene3D" id="1.10.10.160">
    <property type="match status" value="1"/>
</dbReference>
<dbReference type="InterPro" id="IPR027417">
    <property type="entry name" value="P-loop_NTPase"/>
</dbReference>
<dbReference type="GO" id="GO:0003677">
    <property type="term" value="F:DNA binding"/>
    <property type="evidence" value="ECO:0007669"/>
    <property type="project" value="UniProtKB-KW"/>
</dbReference>
<evidence type="ECO:0000313" key="14">
    <source>
        <dbReference type="Proteomes" id="UP000234849"/>
    </source>
</evidence>
<evidence type="ECO:0000256" key="1">
    <source>
        <dbReference type="ARBA" id="ARBA00009922"/>
    </source>
</evidence>